<evidence type="ECO:0000313" key="3">
    <source>
        <dbReference type="Proteomes" id="UP001331515"/>
    </source>
</evidence>
<dbReference type="Proteomes" id="UP001331515">
    <property type="component" value="Unassembled WGS sequence"/>
</dbReference>
<reference evidence="1 3" key="1">
    <citation type="journal article" date="2023" name="Mol. Biol. Evol.">
        <title>Genomics of Secondarily Temperate Adaptation in the Only Non-Antarctic Icefish.</title>
        <authorList>
            <person name="Rivera-Colon A.G."/>
            <person name="Rayamajhi N."/>
            <person name="Minhas B.F."/>
            <person name="Madrigal G."/>
            <person name="Bilyk K.T."/>
            <person name="Yoon V."/>
            <person name="Hune M."/>
            <person name="Gregory S."/>
            <person name="Cheng C.H.C."/>
            <person name="Catchen J.M."/>
        </authorList>
    </citation>
    <scope>NUCLEOTIDE SEQUENCE [LARGE SCALE GENOMIC DNA]</scope>
    <source>
        <tissue evidence="1">White muscle</tissue>
    </source>
</reference>
<comment type="caution">
    <text evidence="1">The sequence shown here is derived from an EMBL/GenBank/DDBJ whole genome shotgun (WGS) entry which is preliminary data.</text>
</comment>
<organism evidence="1 3">
    <name type="scientific">Champsocephalus gunnari</name>
    <name type="common">Mackerel icefish</name>
    <dbReference type="NCBI Taxonomy" id="52237"/>
    <lineage>
        <taxon>Eukaryota</taxon>
        <taxon>Metazoa</taxon>
        <taxon>Chordata</taxon>
        <taxon>Craniata</taxon>
        <taxon>Vertebrata</taxon>
        <taxon>Euteleostomi</taxon>
        <taxon>Actinopterygii</taxon>
        <taxon>Neopterygii</taxon>
        <taxon>Teleostei</taxon>
        <taxon>Neoteleostei</taxon>
        <taxon>Acanthomorphata</taxon>
        <taxon>Eupercaria</taxon>
        <taxon>Perciformes</taxon>
        <taxon>Notothenioidei</taxon>
        <taxon>Channichthyidae</taxon>
        <taxon>Champsocephalus</taxon>
    </lineage>
</organism>
<evidence type="ECO:0000313" key="1">
    <source>
        <dbReference type="EMBL" id="KAK5925648.1"/>
    </source>
</evidence>
<dbReference type="AlphaFoldDB" id="A0AAN8DWR1"/>
<proteinExistence type="predicted"/>
<gene>
    <name evidence="1" type="ORF">CgunFtcFv8_018157</name>
    <name evidence="2" type="ORF">CgunFtcFv8_018159</name>
</gene>
<dbReference type="EMBL" id="JAURVH010001520">
    <property type="protein sequence ID" value="KAK5925648.1"/>
    <property type="molecule type" value="Genomic_DNA"/>
</dbReference>
<evidence type="ECO:0000313" key="2">
    <source>
        <dbReference type="EMBL" id="KAK5925651.1"/>
    </source>
</evidence>
<sequence>MTEGGGDEQNVPVDQKTKRLRGKGGFYGHWFIVTETHWQSPPLSRARSRVYQTITLLRHFASFLRCMDITVRPGEVLHEESNEGKERKRQVFHLAQFLQLLFHLKVSLLLRLLLPTCLYLLFLFCTLPGTSRNENCSSCSGIQIWGQKDWG</sequence>
<dbReference type="EMBL" id="JAURVH010001520">
    <property type="protein sequence ID" value="KAK5925651.1"/>
    <property type="molecule type" value="Genomic_DNA"/>
</dbReference>
<name>A0AAN8DWR1_CHAGU</name>
<protein>
    <submittedName>
        <fullName evidence="1">Uncharacterized protein</fullName>
    </submittedName>
</protein>
<keyword evidence="3" id="KW-1185">Reference proteome</keyword>
<accession>A0AAN8DWR1</accession>